<proteinExistence type="predicted"/>
<sequence>MSKVLVWWKLFPLQEQGYQEPELHQSNKPSRDPFETASYKCKTGHPTPRRSYLISRSRLEGRKLDMKKGKKVKASSMSGSIHADIKSRQLKRRRQIPASGSHFLDLIS</sequence>
<dbReference type="HOGENOM" id="CLU_2196308_0_0_1"/>
<evidence type="ECO:0000256" key="1">
    <source>
        <dbReference type="SAM" id="MobiDB-lite"/>
    </source>
</evidence>
<evidence type="ECO:0000313" key="3">
    <source>
        <dbReference type="Proteomes" id="UP000002669"/>
    </source>
</evidence>
<evidence type="ECO:0000313" key="2">
    <source>
        <dbReference type="EMBL" id="EFQ99657.1"/>
    </source>
</evidence>
<dbReference type="InParanoid" id="E4UNQ4"/>
<protein>
    <submittedName>
        <fullName evidence="2">Uncharacterized protein</fullName>
    </submittedName>
</protein>
<dbReference type="AlphaFoldDB" id="E4UNQ4"/>
<dbReference type="EMBL" id="DS989823">
    <property type="protein sequence ID" value="EFQ99657.1"/>
    <property type="molecule type" value="Genomic_DNA"/>
</dbReference>
<reference evidence="3" key="1">
    <citation type="journal article" date="2012" name="MBio">
        <title>Comparative genome analysis of Trichophyton rubrum and related dermatophytes reveals candidate genes involved in infection.</title>
        <authorList>
            <person name="Martinez D.A."/>
            <person name="Oliver B.G."/>
            <person name="Graeser Y."/>
            <person name="Goldberg J.M."/>
            <person name="Li W."/>
            <person name="Martinez-Rossi N.M."/>
            <person name="Monod M."/>
            <person name="Shelest E."/>
            <person name="Barton R.C."/>
            <person name="Birch E."/>
            <person name="Brakhage A.A."/>
            <person name="Chen Z."/>
            <person name="Gurr S.J."/>
            <person name="Heiman D."/>
            <person name="Heitman J."/>
            <person name="Kosti I."/>
            <person name="Rossi A."/>
            <person name="Saif S."/>
            <person name="Samalova M."/>
            <person name="Saunders C.W."/>
            <person name="Shea T."/>
            <person name="Summerbell R.C."/>
            <person name="Xu J."/>
            <person name="Young S."/>
            <person name="Zeng Q."/>
            <person name="Birren B.W."/>
            <person name="Cuomo C.A."/>
            <person name="White T.C."/>
        </authorList>
    </citation>
    <scope>NUCLEOTIDE SEQUENCE [LARGE SCALE GENOMIC DNA]</scope>
    <source>
        <strain evidence="3">ATCC MYA-4604 / CBS 118893</strain>
    </source>
</reference>
<dbReference type="Proteomes" id="UP000002669">
    <property type="component" value="Unassembled WGS sequence"/>
</dbReference>
<feature type="region of interest" description="Disordered" evidence="1">
    <location>
        <begin position="18"/>
        <end position="108"/>
    </location>
</feature>
<dbReference type="GeneID" id="10030446"/>
<accession>E4UNQ4</accession>
<dbReference type="VEuPathDB" id="FungiDB:MGYG_02670"/>
<name>E4UNQ4_ARTGP</name>
<gene>
    <name evidence="2" type="ORF">MGYG_02670</name>
</gene>
<feature type="compositionally biased region" description="Basic and acidic residues" evidence="1">
    <location>
        <begin position="21"/>
        <end position="34"/>
    </location>
</feature>
<keyword evidence="3" id="KW-1185">Reference proteome</keyword>
<feature type="compositionally biased region" description="Basic and acidic residues" evidence="1">
    <location>
        <begin position="57"/>
        <end position="67"/>
    </location>
</feature>
<organism evidence="3">
    <name type="scientific">Arthroderma gypseum (strain ATCC MYA-4604 / CBS 118893)</name>
    <name type="common">Microsporum gypseum</name>
    <dbReference type="NCBI Taxonomy" id="535722"/>
    <lineage>
        <taxon>Eukaryota</taxon>
        <taxon>Fungi</taxon>
        <taxon>Dikarya</taxon>
        <taxon>Ascomycota</taxon>
        <taxon>Pezizomycotina</taxon>
        <taxon>Eurotiomycetes</taxon>
        <taxon>Eurotiomycetidae</taxon>
        <taxon>Onygenales</taxon>
        <taxon>Arthrodermataceae</taxon>
        <taxon>Nannizzia</taxon>
    </lineage>
</organism>
<dbReference type="RefSeq" id="XP_003175140.1">
    <property type="nucleotide sequence ID" value="XM_003175092.1"/>
</dbReference>